<feature type="transmembrane region" description="Helical" evidence="1">
    <location>
        <begin position="21"/>
        <end position="39"/>
    </location>
</feature>
<protein>
    <submittedName>
        <fullName evidence="2">Uncharacterized protein</fullName>
    </submittedName>
</protein>
<dbReference type="EMBL" id="CP002116">
    <property type="protein sequence ID" value="ADK79559.1"/>
    <property type="molecule type" value="Genomic_DNA"/>
</dbReference>
<keyword evidence="1" id="KW-1133">Transmembrane helix</keyword>
<dbReference type="RefSeq" id="WP_013253023.1">
    <property type="nucleotide sequence ID" value="NC_014364.1"/>
</dbReference>
<keyword evidence="1" id="KW-0472">Membrane</keyword>
<organism evidence="2 3">
    <name type="scientific">Sediminispirochaeta smaragdinae (strain DSM 11293 / JCM 15392 / SEBR 4228)</name>
    <name type="common">Spirochaeta smaragdinae</name>
    <dbReference type="NCBI Taxonomy" id="573413"/>
    <lineage>
        <taxon>Bacteria</taxon>
        <taxon>Pseudomonadati</taxon>
        <taxon>Spirochaetota</taxon>
        <taxon>Spirochaetia</taxon>
        <taxon>Spirochaetales</taxon>
        <taxon>Spirochaetaceae</taxon>
        <taxon>Sediminispirochaeta</taxon>
    </lineage>
</organism>
<evidence type="ECO:0000313" key="2">
    <source>
        <dbReference type="EMBL" id="ADK79559.1"/>
    </source>
</evidence>
<gene>
    <name evidence="2" type="ordered locus">Spirs_0405</name>
</gene>
<keyword evidence="3" id="KW-1185">Reference proteome</keyword>
<evidence type="ECO:0000256" key="1">
    <source>
        <dbReference type="SAM" id="Phobius"/>
    </source>
</evidence>
<dbReference type="eggNOG" id="ENOG50332SI">
    <property type="taxonomic scope" value="Bacteria"/>
</dbReference>
<dbReference type="STRING" id="573413.Spirs_0405"/>
<accession>E1RB29</accession>
<dbReference type="OrthoDB" id="6196067at2"/>
<dbReference type="HOGENOM" id="CLU_1914566_0_0_12"/>
<name>E1RB29_SEDSS</name>
<keyword evidence="1" id="KW-0812">Transmembrane</keyword>
<sequence>MNLIHNDIIWWQISLFQLMNAWFPGISAFLLGMLFNKIIEKNKLKQSLKNTLLEIFIPIFNVGKEISKELAIKTKDQLRNTLNTYSQIYPSLFKKEKIKELNDILKLDLIEKSGKLNEYFNNPTRIIKLIESL</sequence>
<reference evidence="2 3" key="1">
    <citation type="journal article" date="2010" name="Stand. Genomic Sci.">
        <title>Complete genome sequence of Spirochaeta smaragdinae type strain (SEBR 4228).</title>
        <authorList>
            <person name="Mavromatis K."/>
            <person name="Yasawong M."/>
            <person name="Chertkov O."/>
            <person name="Lapidus A."/>
            <person name="Lucas S."/>
            <person name="Nolan M."/>
            <person name="Del Rio T.G."/>
            <person name="Tice H."/>
            <person name="Cheng J.F."/>
            <person name="Pitluck S."/>
            <person name="Liolios K."/>
            <person name="Ivanova N."/>
            <person name="Tapia R."/>
            <person name="Han C."/>
            <person name="Bruce D."/>
            <person name="Goodwin L."/>
            <person name="Pati A."/>
            <person name="Chen A."/>
            <person name="Palaniappan K."/>
            <person name="Land M."/>
            <person name="Hauser L."/>
            <person name="Chang Y.J."/>
            <person name="Jeffries C.D."/>
            <person name="Detter J.C."/>
            <person name="Rohde M."/>
            <person name="Brambilla E."/>
            <person name="Spring S."/>
            <person name="Goker M."/>
            <person name="Sikorski J."/>
            <person name="Woyke T."/>
            <person name="Bristow J."/>
            <person name="Eisen J.A."/>
            <person name="Markowitz V."/>
            <person name="Hugenholtz P."/>
            <person name="Klenk H.P."/>
            <person name="Kyrpides N.C."/>
        </authorList>
    </citation>
    <scope>NUCLEOTIDE SEQUENCE [LARGE SCALE GENOMIC DNA]</scope>
    <source>
        <strain evidence="3">DSM 11293 / JCM 15392 / SEBR 4228</strain>
    </source>
</reference>
<dbReference type="AlphaFoldDB" id="E1RB29"/>
<dbReference type="Proteomes" id="UP000002318">
    <property type="component" value="Chromosome"/>
</dbReference>
<proteinExistence type="predicted"/>
<dbReference type="KEGG" id="ssm:Spirs_0405"/>
<evidence type="ECO:0000313" key="3">
    <source>
        <dbReference type="Proteomes" id="UP000002318"/>
    </source>
</evidence>